<dbReference type="Gene3D" id="1.10.260.40">
    <property type="entry name" value="lambda repressor-like DNA-binding domains"/>
    <property type="match status" value="1"/>
</dbReference>
<dbReference type="CDD" id="cd00093">
    <property type="entry name" value="HTH_XRE"/>
    <property type="match status" value="1"/>
</dbReference>
<dbReference type="PROSITE" id="PS50943">
    <property type="entry name" value="HTH_CROC1"/>
    <property type="match status" value="1"/>
</dbReference>
<organism evidence="3 4">
    <name type="scientific">Tritonibacter mobilis F1926</name>
    <dbReference type="NCBI Taxonomy" id="1265309"/>
    <lineage>
        <taxon>Bacteria</taxon>
        <taxon>Pseudomonadati</taxon>
        <taxon>Pseudomonadota</taxon>
        <taxon>Alphaproteobacteria</taxon>
        <taxon>Rhodobacterales</taxon>
        <taxon>Paracoccaceae</taxon>
        <taxon>Tritonibacter</taxon>
    </lineage>
</organism>
<dbReference type="PANTHER" id="PTHR46797:SF1">
    <property type="entry name" value="METHYLPHOSPHONATE SYNTHASE"/>
    <property type="match status" value="1"/>
</dbReference>
<dbReference type="Proteomes" id="UP000013243">
    <property type="component" value="Chromosome"/>
</dbReference>
<dbReference type="GO" id="GO:0003700">
    <property type="term" value="F:DNA-binding transcription factor activity"/>
    <property type="evidence" value="ECO:0007669"/>
    <property type="project" value="TreeGrafter"/>
</dbReference>
<gene>
    <name evidence="3" type="ORF">K529_014045</name>
</gene>
<protein>
    <submittedName>
        <fullName evidence="3">Transcriptional regulator</fullName>
    </submittedName>
</protein>
<dbReference type="InterPro" id="IPR050807">
    <property type="entry name" value="TransReg_Diox_bact_type"/>
</dbReference>
<dbReference type="Pfam" id="PF01381">
    <property type="entry name" value="HTH_3"/>
    <property type="match status" value="1"/>
</dbReference>
<name>A0A1B1A5N6_9RHOB</name>
<keyword evidence="1" id="KW-0238">DNA-binding</keyword>
<evidence type="ECO:0000313" key="4">
    <source>
        <dbReference type="Proteomes" id="UP000013243"/>
    </source>
</evidence>
<dbReference type="GeneID" id="28250977"/>
<dbReference type="STRING" id="1265309.K529_014045"/>
<dbReference type="SUPFAM" id="SSF47413">
    <property type="entry name" value="lambda repressor-like DNA-binding domains"/>
    <property type="match status" value="1"/>
</dbReference>
<evidence type="ECO:0000256" key="1">
    <source>
        <dbReference type="ARBA" id="ARBA00023125"/>
    </source>
</evidence>
<dbReference type="EMBL" id="CP015230">
    <property type="protein sequence ID" value="ANP41894.1"/>
    <property type="molecule type" value="Genomic_DNA"/>
</dbReference>
<dbReference type="GO" id="GO:0005829">
    <property type="term" value="C:cytosol"/>
    <property type="evidence" value="ECO:0007669"/>
    <property type="project" value="TreeGrafter"/>
</dbReference>
<sequence>MAETDEILLEAFAKTLRKKRNALGLSQEELAHRAGVSMRYISLLESRQHQPSLSTLRGLCGGLGVSMKEFVSDLEEALPVKKA</sequence>
<dbReference type="KEGG" id="rmb:K529_014045"/>
<dbReference type="SMART" id="SM00530">
    <property type="entry name" value="HTH_XRE"/>
    <property type="match status" value="1"/>
</dbReference>
<feature type="domain" description="HTH cro/C1-type" evidence="2">
    <location>
        <begin position="16"/>
        <end position="70"/>
    </location>
</feature>
<dbReference type="RefSeq" id="WP_005619529.1">
    <property type="nucleotide sequence ID" value="NZ_CP015230.1"/>
</dbReference>
<dbReference type="InterPro" id="IPR010982">
    <property type="entry name" value="Lambda_DNA-bd_dom_sf"/>
</dbReference>
<proteinExistence type="predicted"/>
<dbReference type="AlphaFoldDB" id="A0A1B1A5N6"/>
<evidence type="ECO:0000259" key="2">
    <source>
        <dbReference type="PROSITE" id="PS50943"/>
    </source>
</evidence>
<dbReference type="OrthoDB" id="9815697at2"/>
<dbReference type="PANTHER" id="PTHR46797">
    <property type="entry name" value="HTH-TYPE TRANSCRIPTIONAL REGULATOR"/>
    <property type="match status" value="1"/>
</dbReference>
<reference evidence="3 4" key="1">
    <citation type="journal article" date="2016" name="ISME J.">
        <title>Global occurrence and heterogeneity of the Roseobacter-clade species Ruegeria mobilis.</title>
        <authorList>
            <person name="Sonnenschein E."/>
            <person name="Gram L."/>
        </authorList>
    </citation>
    <scope>NUCLEOTIDE SEQUENCE [LARGE SCALE GENOMIC DNA]</scope>
    <source>
        <strain evidence="3 4">F1926</strain>
    </source>
</reference>
<dbReference type="InterPro" id="IPR001387">
    <property type="entry name" value="Cro/C1-type_HTH"/>
</dbReference>
<dbReference type="GO" id="GO:0003677">
    <property type="term" value="F:DNA binding"/>
    <property type="evidence" value="ECO:0007669"/>
    <property type="project" value="UniProtKB-KW"/>
</dbReference>
<accession>A0A1B1A5N6</accession>
<evidence type="ECO:0000313" key="3">
    <source>
        <dbReference type="EMBL" id="ANP41894.1"/>
    </source>
</evidence>